<dbReference type="InterPro" id="IPR053144">
    <property type="entry name" value="Acetyltransferase_Butenolide"/>
</dbReference>
<name>A0ABR9ZQB5_9FIRM</name>
<dbReference type="PANTHER" id="PTHR43233:SF1">
    <property type="entry name" value="FAMILY N-ACETYLTRANSFERASE, PUTATIVE (AFU_ORTHOLOGUE AFUA_6G03350)-RELATED"/>
    <property type="match status" value="1"/>
</dbReference>
<organism evidence="2 3">
    <name type="scientific">Fusibacter ferrireducens</name>
    <dbReference type="NCBI Taxonomy" id="2785058"/>
    <lineage>
        <taxon>Bacteria</taxon>
        <taxon>Bacillati</taxon>
        <taxon>Bacillota</taxon>
        <taxon>Clostridia</taxon>
        <taxon>Eubacteriales</taxon>
        <taxon>Eubacteriales Family XII. Incertae Sedis</taxon>
        <taxon>Fusibacter</taxon>
    </lineage>
</organism>
<dbReference type="EMBL" id="JADKNH010000003">
    <property type="protein sequence ID" value="MBF4692639.1"/>
    <property type="molecule type" value="Genomic_DNA"/>
</dbReference>
<comment type="caution">
    <text evidence="2">The sequence shown here is derived from an EMBL/GenBank/DDBJ whole genome shotgun (WGS) entry which is preliminary data.</text>
</comment>
<dbReference type="InterPro" id="IPR016181">
    <property type="entry name" value="Acyl_CoA_acyltransferase"/>
</dbReference>
<feature type="domain" description="N-acetyltransferase" evidence="1">
    <location>
        <begin position="7"/>
        <end position="134"/>
    </location>
</feature>
<evidence type="ECO:0000313" key="3">
    <source>
        <dbReference type="Proteomes" id="UP000614200"/>
    </source>
</evidence>
<dbReference type="PROSITE" id="PS51186">
    <property type="entry name" value="GNAT"/>
    <property type="match status" value="1"/>
</dbReference>
<dbReference type="RefSeq" id="WP_194700880.1">
    <property type="nucleotide sequence ID" value="NZ_JADKNH010000003.1"/>
</dbReference>
<dbReference type="Pfam" id="PF13508">
    <property type="entry name" value="Acetyltransf_7"/>
    <property type="match status" value="1"/>
</dbReference>
<accession>A0ABR9ZQB5</accession>
<dbReference type="InterPro" id="IPR000182">
    <property type="entry name" value="GNAT_dom"/>
</dbReference>
<sequence length="134" mass="14949">MNSTYAIQIIKGKTNSASVKKLLEQSYWAKDRPLELIESAMAHSLNFGVFLEDELVGFGRVVTDYSTIYWLCDVIIDAEHRGQGLGKKLVSTITNHKTISGIRGILATADAHGLYAQYGFETLPDRLMSKKRPD</sequence>
<dbReference type="CDD" id="cd04301">
    <property type="entry name" value="NAT_SF"/>
    <property type="match status" value="1"/>
</dbReference>
<dbReference type="Proteomes" id="UP000614200">
    <property type="component" value="Unassembled WGS sequence"/>
</dbReference>
<reference evidence="2 3" key="1">
    <citation type="submission" date="2020-11" db="EMBL/GenBank/DDBJ databases">
        <title>Fusibacter basophilias sp. nov.</title>
        <authorList>
            <person name="Qiu D."/>
        </authorList>
    </citation>
    <scope>NUCLEOTIDE SEQUENCE [LARGE SCALE GENOMIC DNA]</scope>
    <source>
        <strain evidence="2 3">Q10-2</strain>
    </source>
</reference>
<evidence type="ECO:0000313" key="2">
    <source>
        <dbReference type="EMBL" id="MBF4692639.1"/>
    </source>
</evidence>
<dbReference type="Gene3D" id="3.40.630.30">
    <property type="match status" value="1"/>
</dbReference>
<dbReference type="SUPFAM" id="SSF55729">
    <property type="entry name" value="Acyl-CoA N-acyltransferases (Nat)"/>
    <property type="match status" value="1"/>
</dbReference>
<gene>
    <name evidence="2" type="ORF">ISU02_05895</name>
</gene>
<protein>
    <submittedName>
        <fullName evidence="2">GNAT family N-acetyltransferase</fullName>
    </submittedName>
</protein>
<keyword evidence="3" id="KW-1185">Reference proteome</keyword>
<evidence type="ECO:0000259" key="1">
    <source>
        <dbReference type="PROSITE" id="PS51186"/>
    </source>
</evidence>
<dbReference type="PANTHER" id="PTHR43233">
    <property type="entry name" value="FAMILY N-ACETYLTRANSFERASE, PUTATIVE (AFU_ORTHOLOGUE AFUA_6G03350)-RELATED"/>
    <property type="match status" value="1"/>
</dbReference>
<proteinExistence type="predicted"/>